<accession>A0A4V4HGB8</accession>
<organism evidence="2 3">
    <name type="scientific">Dendrothele bispora (strain CBS 962.96)</name>
    <dbReference type="NCBI Taxonomy" id="1314807"/>
    <lineage>
        <taxon>Eukaryota</taxon>
        <taxon>Fungi</taxon>
        <taxon>Dikarya</taxon>
        <taxon>Basidiomycota</taxon>
        <taxon>Agaricomycotina</taxon>
        <taxon>Agaricomycetes</taxon>
        <taxon>Agaricomycetidae</taxon>
        <taxon>Agaricales</taxon>
        <taxon>Agaricales incertae sedis</taxon>
        <taxon>Dendrothele</taxon>
    </lineage>
</organism>
<keyword evidence="3" id="KW-1185">Reference proteome</keyword>
<reference evidence="2 3" key="1">
    <citation type="journal article" date="2019" name="Nat. Ecol. Evol.">
        <title>Megaphylogeny resolves global patterns of mushroom evolution.</title>
        <authorList>
            <person name="Varga T."/>
            <person name="Krizsan K."/>
            <person name="Foldi C."/>
            <person name="Dima B."/>
            <person name="Sanchez-Garcia M."/>
            <person name="Sanchez-Ramirez S."/>
            <person name="Szollosi G.J."/>
            <person name="Szarkandi J.G."/>
            <person name="Papp V."/>
            <person name="Albert L."/>
            <person name="Andreopoulos W."/>
            <person name="Angelini C."/>
            <person name="Antonin V."/>
            <person name="Barry K.W."/>
            <person name="Bougher N.L."/>
            <person name="Buchanan P."/>
            <person name="Buyck B."/>
            <person name="Bense V."/>
            <person name="Catcheside P."/>
            <person name="Chovatia M."/>
            <person name="Cooper J."/>
            <person name="Damon W."/>
            <person name="Desjardin D."/>
            <person name="Finy P."/>
            <person name="Geml J."/>
            <person name="Haridas S."/>
            <person name="Hughes K."/>
            <person name="Justo A."/>
            <person name="Karasinski D."/>
            <person name="Kautmanova I."/>
            <person name="Kiss B."/>
            <person name="Kocsube S."/>
            <person name="Kotiranta H."/>
            <person name="LaButti K.M."/>
            <person name="Lechner B.E."/>
            <person name="Liimatainen K."/>
            <person name="Lipzen A."/>
            <person name="Lukacs Z."/>
            <person name="Mihaltcheva S."/>
            <person name="Morgado L.N."/>
            <person name="Niskanen T."/>
            <person name="Noordeloos M.E."/>
            <person name="Ohm R.A."/>
            <person name="Ortiz-Santana B."/>
            <person name="Ovrebo C."/>
            <person name="Racz N."/>
            <person name="Riley R."/>
            <person name="Savchenko A."/>
            <person name="Shiryaev A."/>
            <person name="Soop K."/>
            <person name="Spirin V."/>
            <person name="Szebenyi C."/>
            <person name="Tomsovsky M."/>
            <person name="Tulloss R.E."/>
            <person name="Uehling J."/>
            <person name="Grigoriev I.V."/>
            <person name="Vagvolgyi C."/>
            <person name="Papp T."/>
            <person name="Martin F.M."/>
            <person name="Miettinen O."/>
            <person name="Hibbett D.S."/>
            <person name="Nagy L.G."/>
        </authorList>
    </citation>
    <scope>NUCLEOTIDE SEQUENCE [LARGE SCALE GENOMIC DNA]</scope>
    <source>
        <strain evidence="2 3">CBS 962.96</strain>
    </source>
</reference>
<protein>
    <submittedName>
        <fullName evidence="2">Uncharacterized protein</fullName>
    </submittedName>
</protein>
<evidence type="ECO:0000256" key="1">
    <source>
        <dbReference type="SAM" id="MobiDB-lite"/>
    </source>
</evidence>
<evidence type="ECO:0000313" key="2">
    <source>
        <dbReference type="EMBL" id="THU98195.1"/>
    </source>
</evidence>
<name>A0A4V4HGB8_DENBC</name>
<proteinExistence type="predicted"/>
<gene>
    <name evidence="2" type="ORF">K435DRAFT_856923</name>
</gene>
<dbReference type="Proteomes" id="UP000297245">
    <property type="component" value="Unassembled WGS sequence"/>
</dbReference>
<sequence>MFGTELEPPNNVTVSFTLPILFHFNQRLQVPTILPLSMESKYGGFVILGPDFTYENSINTLNLLNPGRDGDRARYRERVVVKAEGKSESENGNKNGEGGEVGNDRKIWGSYDRYRWTGVWKMGVHREEEDGRMWVERDESGGAWRWGWWRRWRR</sequence>
<dbReference type="AlphaFoldDB" id="A0A4V4HGB8"/>
<evidence type="ECO:0000313" key="3">
    <source>
        <dbReference type="Proteomes" id="UP000297245"/>
    </source>
</evidence>
<feature type="region of interest" description="Disordered" evidence="1">
    <location>
        <begin position="83"/>
        <end position="102"/>
    </location>
</feature>
<dbReference type="EMBL" id="ML179141">
    <property type="protein sequence ID" value="THU98195.1"/>
    <property type="molecule type" value="Genomic_DNA"/>
</dbReference>